<evidence type="ECO:0000256" key="1">
    <source>
        <dbReference type="SAM" id="Phobius"/>
    </source>
</evidence>
<keyword evidence="3" id="KW-1185">Reference proteome</keyword>
<feature type="transmembrane region" description="Helical" evidence="1">
    <location>
        <begin position="159"/>
        <end position="177"/>
    </location>
</feature>
<dbReference type="HOGENOM" id="CLU_096447_0_0_9"/>
<dbReference type="STRING" id="189425.PGRAT_14435"/>
<dbReference type="AlphaFoldDB" id="A0A089MB22"/>
<dbReference type="EMBL" id="CP009287">
    <property type="protein sequence ID" value="AIQ68683.1"/>
    <property type="molecule type" value="Genomic_DNA"/>
</dbReference>
<dbReference type="Proteomes" id="UP000029500">
    <property type="component" value="Chromosome"/>
</dbReference>
<organism evidence="2 3">
    <name type="scientific">Paenibacillus graminis</name>
    <dbReference type="NCBI Taxonomy" id="189425"/>
    <lineage>
        <taxon>Bacteria</taxon>
        <taxon>Bacillati</taxon>
        <taxon>Bacillota</taxon>
        <taxon>Bacilli</taxon>
        <taxon>Bacillales</taxon>
        <taxon>Paenibacillaceae</taxon>
        <taxon>Paenibacillus</taxon>
    </lineage>
</organism>
<dbReference type="eggNOG" id="ENOG502ZDAB">
    <property type="taxonomic scope" value="Bacteria"/>
</dbReference>
<gene>
    <name evidence="2" type="ORF">PGRAT_14435</name>
</gene>
<feature type="transmembrane region" description="Helical" evidence="1">
    <location>
        <begin position="46"/>
        <end position="67"/>
    </location>
</feature>
<sequence>MLKLMKYDLRSRRERILAFFVIMLLVQAGIWISNSSLGAGLITLHIITYAGFSFALLLFAFFSYFRYLKSYARRLLPVPTVKSVLSPLLLFWVLLLSVVAIAAVHFGIYILAYSTDVLPVNFWPVASWSVLNLLWTAGFELVLLMFALTLAISLRIKGTIWIAIAVFMVVENGLSFMERQFWGNYISALDNVFRFEIFDPSTVSSGVKLFGTPTEFLWPLLFEAAIGAVLIYVITLLVQKRIEN</sequence>
<dbReference type="OrthoDB" id="2678893at2"/>
<reference evidence="2 3" key="1">
    <citation type="submission" date="2014-08" db="EMBL/GenBank/DDBJ databases">
        <title>Comparative genomics of the Paenibacillus odorifer group.</title>
        <authorList>
            <person name="den Bakker H.C."/>
            <person name="Tsai Y.-C."/>
            <person name="Martin N."/>
            <person name="Korlach J."/>
            <person name="Wiedmann M."/>
        </authorList>
    </citation>
    <scope>NUCLEOTIDE SEQUENCE [LARGE SCALE GENOMIC DNA]</scope>
    <source>
        <strain evidence="2 3">DSM 15220</strain>
    </source>
</reference>
<evidence type="ECO:0000313" key="2">
    <source>
        <dbReference type="EMBL" id="AIQ68683.1"/>
    </source>
</evidence>
<feature type="transmembrane region" description="Helical" evidence="1">
    <location>
        <begin position="16"/>
        <end position="34"/>
    </location>
</feature>
<feature type="transmembrane region" description="Helical" evidence="1">
    <location>
        <begin position="133"/>
        <end position="152"/>
    </location>
</feature>
<protein>
    <submittedName>
        <fullName evidence="2">Uncharacterized protein</fullName>
    </submittedName>
</protein>
<keyword evidence="1" id="KW-0812">Transmembrane</keyword>
<accession>A0A089MB22</accession>
<keyword evidence="1" id="KW-0472">Membrane</keyword>
<feature type="transmembrane region" description="Helical" evidence="1">
    <location>
        <begin position="88"/>
        <end position="113"/>
    </location>
</feature>
<evidence type="ECO:0000313" key="3">
    <source>
        <dbReference type="Proteomes" id="UP000029500"/>
    </source>
</evidence>
<proteinExistence type="predicted"/>
<name>A0A089MB22_9BACL</name>
<feature type="transmembrane region" description="Helical" evidence="1">
    <location>
        <begin position="216"/>
        <end position="238"/>
    </location>
</feature>
<dbReference type="KEGG" id="pgm:PGRAT_14435"/>
<keyword evidence="1" id="KW-1133">Transmembrane helix</keyword>
<dbReference type="RefSeq" id="WP_025706862.1">
    <property type="nucleotide sequence ID" value="NZ_CP009287.1"/>
</dbReference>